<dbReference type="InterPro" id="IPR012334">
    <property type="entry name" value="Pectin_lyas_fold"/>
</dbReference>
<evidence type="ECO:0000313" key="2">
    <source>
        <dbReference type="EMBL" id="OGK59065.1"/>
    </source>
</evidence>
<name>A0A1F7JTW4_9BACT</name>
<organism evidence="2 3">
    <name type="scientific">Candidatus Roizmanbacteria bacterium RIFCSPLOWO2_02_FULL_43_10</name>
    <dbReference type="NCBI Taxonomy" id="1802078"/>
    <lineage>
        <taxon>Bacteria</taxon>
        <taxon>Candidatus Roizmaniibacteriota</taxon>
    </lineage>
</organism>
<evidence type="ECO:0000313" key="3">
    <source>
        <dbReference type="Proteomes" id="UP000176269"/>
    </source>
</evidence>
<dbReference type="Proteomes" id="UP000176269">
    <property type="component" value="Unassembled WGS sequence"/>
</dbReference>
<sequence>MALVFDFYNSIIEVPSSQTSIDVQTLINEIRDIEDELTPGLAHSQIAEAFGKQDLGGGVLVGITLVLLDNWKIRFQARPGPETVACIITGGNVVAESGNPLAPSAYTSVTIAQSSSPTIATPESDTNLLYLIESLTGHNKGIGQFLYWDPINGDDTNDASKPIKAVATFAQAHTLAIAGNNDVVFCVARDTSGTTIIAEQLNITKNNLKVRGPGYIFQLKPTTETAPTIAVVADNVEISGLYISTADTGSQNAVTITGDNALVKDVWITGSRGSGISLSSSTRSYITSSVIEGSGGSGTGDGITFGSDTTRTRISQCLICDNINGVVLSGAGIADNIFENNLIYKHAGYGIEIGTGVLQTSVRSGHTFSKNALGNTRDLGTDTFIETTAGGASPSEIADAVWDEVIAGHNTAGTSGRFLKDAKLKATIASLK</sequence>
<proteinExistence type="predicted"/>
<evidence type="ECO:0000259" key="1">
    <source>
        <dbReference type="Pfam" id="PF13229"/>
    </source>
</evidence>
<dbReference type="Gene3D" id="2.160.20.10">
    <property type="entry name" value="Single-stranded right-handed beta-helix, Pectin lyase-like"/>
    <property type="match status" value="1"/>
</dbReference>
<dbReference type="SMART" id="SM00710">
    <property type="entry name" value="PbH1"/>
    <property type="match status" value="4"/>
</dbReference>
<feature type="domain" description="Right handed beta helix" evidence="1">
    <location>
        <begin position="236"/>
        <end position="360"/>
    </location>
</feature>
<dbReference type="EMBL" id="MGBC01000052">
    <property type="protein sequence ID" value="OGK59065.1"/>
    <property type="molecule type" value="Genomic_DNA"/>
</dbReference>
<dbReference type="AlphaFoldDB" id="A0A1F7JTW4"/>
<gene>
    <name evidence="2" type="ORF">A3I56_01770</name>
</gene>
<dbReference type="InterPro" id="IPR011050">
    <property type="entry name" value="Pectin_lyase_fold/virulence"/>
</dbReference>
<reference evidence="2 3" key="1">
    <citation type="journal article" date="2016" name="Nat. Commun.">
        <title>Thousands of microbial genomes shed light on interconnected biogeochemical processes in an aquifer system.</title>
        <authorList>
            <person name="Anantharaman K."/>
            <person name="Brown C.T."/>
            <person name="Hug L.A."/>
            <person name="Sharon I."/>
            <person name="Castelle C.J."/>
            <person name="Probst A.J."/>
            <person name="Thomas B.C."/>
            <person name="Singh A."/>
            <person name="Wilkins M.J."/>
            <person name="Karaoz U."/>
            <person name="Brodie E.L."/>
            <person name="Williams K.H."/>
            <person name="Hubbard S.S."/>
            <person name="Banfield J.F."/>
        </authorList>
    </citation>
    <scope>NUCLEOTIDE SEQUENCE [LARGE SCALE GENOMIC DNA]</scope>
</reference>
<dbReference type="Pfam" id="PF13229">
    <property type="entry name" value="Beta_helix"/>
    <property type="match status" value="1"/>
</dbReference>
<accession>A0A1F7JTW4</accession>
<protein>
    <recommendedName>
        <fullName evidence="1">Right handed beta helix domain-containing protein</fullName>
    </recommendedName>
</protein>
<dbReference type="InterPro" id="IPR039448">
    <property type="entry name" value="Beta_helix"/>
</dbReference>
<dbReference type="InterPro" id="IPR006626">
    <property type="entry name" value="PbH1"/>
</dbReference>
<dbReference type="SUPFAM" id="SSF51126">
    <property type="entry name" value="Pectin lyase-like"/>
    <property type="match status" value="1"/>
</dbReference>
<comment type="caution">
    <text evidence="2">The sequence shown here is derived from an EMBL/GenBank/DDBJ whole genome shotgun (WGS) entry which is preliminary data.</text>
</comment>